<dbReference type="Proteomes" id="UP000828390">
    <property type="component" value="Unassembled WGS sequence"/>
</dbReference>
<reference evidence="1" key="1">
    <citation type="journal article" date="2019" name="bioRxiv">
        <title>The Genome of the Zebra Mussel, Dreissena polymorpha: A Resource for Invasive Species Research.</title>
        <authorList>
            <person name="McCartney M.A."/>
            <person name="Auch B."/>
            <person name="Kono T."/>
            <person name="Mallez S."/>
            <person name="Zhang Y."/>
            <person name="Obille A."/>
            <person name="Becker A."/>
            <person name="Abrahante J.E."/>
            <person name="Garbe J."/>
            <person name="Badalamenti J.P."/>
            <person name="Herman A."/>
            <person name="Mangelson H."/>
            <person name="Liachko I."/>
            <person name="Sullivan S."/>
            <person name="Sone E.D."/>
            <person name="Koren S."/>
            <person name="Silverstein K.A.T."/>
            <person name="Beckman K.B."/>
            <person name="Gohl D.M."/>
        </authorList>
    </citation>
    <scope>NUCLEOTIDE SEQUENCE</scope>
    <source>
        <strain evidence="1">Duluth1</strain>
        <tissue evidence="1">Whole animal</tissue>
    </source>
</reference>
<keyword evidence="2" id="KW-1185">Reference proteome</keyword>
<dbReference type="AlphaFoldDB" id="A0A9D4GQX7"/>
<name>A0A9D4GQX7_DREPO</name>
<dbReference type="EMBL" id="JAIWYP010000005">
    <property type="protein sequence ID" value="KAH3821470.1"/>
    <property type="molecule type" value="Genomic_DNA"/>
</dbReference>
<sequence length="54" mass="6133">MPNSLQANVLWDFTKKPSVLNNHGSLHVGVYIFSETIKTHHPVNQSSTIRPYPM</sequence>
<protein>
    <submittedName>
        <fullName evidence="1">Uncharacterized protein</fullName>
    </submittedName>
</protein>
<evidence type="ECO:0000313" key="2">
    <source>
        <dbReference type="Proteomes" id="UP000828390"/>
    </source>
</evidence>
<comment type="caution">
    <text evidence="1">The sequence shown here is derived from an EMBL/GenBank/DDBJ whole genome shotgun (WGS) entry which is preliminary data.</text>
</comment>
<gene>
    <name evidence="1" type="ORF">DPMN_123234</name>
</gene>
<reference evidence="1" key="2">
    <citation type="submission" date="2020-11" db="EMBL/GenBank/DDBJ databases">
        <authorList>
            <person name="McCartney M.A."/>
            <person name="Auch B."/>
            <person name="Kono T."/>
            <person name="Mallez S."/>
            <person name="Becker A."/>
            <person name="Gohl D.M."/>
            <person name="Silverstein K.A.T."/>
            <person name="Koren S."/>
            <person name="Bechman K.B."/>
            <person name="Herman A."/>
            <person name="Abrahante J.E."/>
            <person name="Garbe J."/>
        </authorList>
    </citation>
    <scope>NUCLEOTIDE SEQUENCE</scope>
    <source>
        <strain evidence="1">Duluth1</strain>
        <tissue evidence="1">Whole animal</tissue>
    </source>
</reference>
<accession>A0A9D4GQX7</accession>
<proteinExistence type="predicted"/>
<evidence type="ECO:0000313" key="1">
    <source>
        <dbReference type="EMBL" id="KAH3821470.1"/>
    </source>
</evidence>
<organism evidence="1 2">
    <name type="scientific">Dreissena polymorpha</name>
    <name type="common">Zebra mussel</name>
    <name type="synonym">Mytilus polymorpha</name>
    <dbReference type="NCBI Taxonomy" id="45954"/>
    <lineage>
        <taxon>Eukaryota</taxon>
        <taxon>Metazoa</taxon>
        <taxon>Spiralia</taxon>
        <taxon>Lophotrochozoa</taxon>
        <taxon>Mollusca</taxon>
        <taxon>Bivalvia</taxon>
        <taxon>Autobranchia</taxon>
        <taxon>Heteroconchia</taxon>
        <taxon>Euheterodonta</taxon>
        <taxon>Imparidentia</taxon>
        <taxon>Neoheterodontei</taxon>
        <taxon>Myida</taxon>
        <taxon>Dreissenoidea</taxon>
        <taxon>Dreissenidae</taxon>
        <taxon>Dreissena</taxon>
    </lineage>
</organism>